<comment type="subcellular location">
    <subcellularLocation>
        <location evidence="2">Cytoplasm</location>
    </subcellularLocation>
</comment>
<protein>
    <recommendedName>
        <fullName evidence="11">Dipeptidyl peptidase 3</fullName>
        <ecNumber evidence="11">3.4.14.4</ecNumber>
    </recommendedName>
    <alternativeName>
        <fullName evidence="11">Dipeptidyl aminopeptidase III</fullName>
    </alternativeName>
    <alternativeName>
        <fullName evidence="11">Dipeptidyl peptidase III</fullName>
    </alternativeName>
</protein>
<keyword evidence="4 11" id="KW-0031">Aminopeptidase</keyword>
<dbReference type="InterPro" id="IPR039461">
    <property type="entry name" value="Peptidase_M49"/>
</dbReference>
<dbReference type="PANTHER" id="PTHR23422:SF11">
    <property type="entry name" value="DIPEPTIDYL PEPTIDASE 3"/>
    <property type="match status" value="1"/>
</dbReference>
<proteinExistence type="inferred from homology"/>
<feature type="binding site" evidence="13">
    <location>
        <position position="436"/>
    </location>
    <ligand>
        <name>Zn(2+)</name>
        <dbReference type="ChEBI" id="CHEBI:29105"/>
        <note>catalytic</note>
    </ligand>
</feature>
<evidence type="ECO:0000256" key="11">
    <source>
        <dbReference type="PIRNR" id="PIRNR007828"/>
    </source>
</evidence>
<comment type="caution">
    <text evidence="14">The sequence shown here is derived from an EMBL/GenBank/DDBJ whole genome shotgun (WGS) entry which is preliminary data.</text>
</comment>
<keyword evidence="15" id="KW-1185">Reference proteome</keyword>
<dbReference type="InterPro" id="IPR005317">
    <property type="entry name" value="Dipeptidyl-peptase3"/>
</dbReference>
<dbReference type="STRING" id="71717.A0A4Y7TQ70"/>
<feature type="active site" evidence="12">
    <location>
        <position position="432"/>
    </location>
</feature>
<dbReference type="Gene3D" id="3.30.540.30">
    <property type="match status" value="3"/>
</dbReference>
<evidence type="ECO:0000256" key="2">
    <source>
        <dbReference type="ARBA" id="ARBA00004496"/>
    </source>
</evidence>
<keyword evidence="9 11" id="KW-0862">Zinc</keyword>
<dbReference type="EC" id="3.4.14.4" evidence="11"/>
<keyword evidence="5 11" id="KW-0963">Cytoplasm</keyword>
<dbReference type="PANTHER" id="PTHR23422">
    <property type="entry name" value="DIPEPTIDYL PEPTIDASE III-RELATED"/>
    <property type="match status" value="1"/>
</dbReference>
<comment type="similarity">
    <text evidence="3 11">Belongs to the peptidase M49 family.</text>
</comment>
<evidence type="ECO:0000256" key="5">
    <source>
        <dbReference type="ARBA" id="ARBA00022490"/>
    </source>
</evidence>
<feature type="binding site" evidence="13">
    <location>
        <position position="431"/>
    </location>
    <ligand>
        <name>Zn(2+)</name>
        <dbReference type="ChEBI" id="CHEBI:29105"/>
        <note>catalytic</note>
    </ligand>
</feature>
<evidence type="ECO:0000256" key="12">
    <source>
        <dbReference type="PIRSR" id="PIRSR007828-1"/>
    </source>
</evidence>
<gene>
    <name evidence="14" type="ORF">FA13DRAFT_1903794</name>
</gene>
<evidence type="ECO:0000256" key="10">
    <source>
        <dbReference type="ARBA" id="ARBA00023049"/>
    </source>
</evidence>
<evidence type="ECO:0000256" key="9">
    <source>
        <dbReference type="ARBA" id="ARBA00022833"/>
    </source>
</evidence>
<name>A0A4Y7TQ70_COPMI</name>
<keyword evidence="8 11" id="KW-0378">Hydrolase</keyword>
<evidence type="ECO:0000313" key="14">
    <source>
        <dbReference type="EMBL" id="TEB36335.1"/>
    </source>
</evidence>
<feature type="binding site" evidence="13">
    <location>
        <position position="489"/>
    </location>
    <ligand>
        <name>Zn(2+)</name>
        <dbReference type="ChEBI" id="CHEBI:29105"/>
        <note>catalytic</note>
    </ligand>
</feature>
<organism evidence="14 15">
    <name type="scientific">Coprinellus micaceus</name>
    <name type="common">Glistening ink-cap mushroom</name>
    <name type="synonym">Coprinus micaceus</name>
    <dbReference type="NCBI Taxonomy" id="71717"/>
    <lineage>
        <taxon>Eukaryota</taxon>
        <taxon>Fungi</taxon>
        <taxon>Dikarya</taxon>
        <taxon>Basidiomycota</taxon>
        <taxon>Agaricomycotina</taxon>
        <taxon>Agaricomycetes</taxon>
        <taxon>Agaricomycetidae</taxon>
        <taxon>Agaricales</taxon>
        <taxon>Agaricineae</taxon>
        <taxon>Psathyrellaceae</taxon>
        <taxon>Coprinellus</taxon>
    </lineage>
</organism>
<keyword evidence="10 11" id="KW-0482">Metalloprotease</keyword>
<accession>A0A4Y7TQ70</accession>
<dbReference type="GO" id="GO:0004177">
    <property type="term" value="F:aminopeptidase activity"/>
    <property type="evidence" value="ECO:0007669"/>
    <property type="project" value="UniProtKB-KW"/>
</dbReference>
<dbReference type="OrthoDB" id="4694525at2759"/>
<sequence>MASAAALNAERFLADKAAPICGLDVAKSFALLSSKEKKYAHYLGVASWAGARIIQDQWTSQARDLYDLLIATFSNSEKGLADLASLRESAELSDKEWANLLQYTSQVLGNLVNYKTFGFTKILPRLPADKFEAVVSKSANASVALPLWNNLKDHIYASEPESSLFIGKRSQGHVSNYYLGEVITDTEVAAVQAAAEKLNIDILNTRVVKNGKDEYALLVGSADTGADAVHNVEAEKGKIKLTVKYGDYSKDLAKAVEALKEAKKYAANENQANMIDGYIESFQTGSIQAHKDGSKWWVKDVGPVVESYIGFIETYVDPYGGRAEWEGFTAIVNKELSAKYETLVNKAPELIKDLPWGKDFEVDVFRKPDFTALEIPNYYDIRESTGFKNVSLANILAAKAPNEELTFIHPDDVKLYNEWDNRAFELQVANHELLGHGSGKLFEEYTDGTKNFDPAKLINPLTGKPITSWYKPGQTPGSVLGEVSSSMEECRAETVALYLVSHPEILEIFNYVDKTVVEDIQYITFLLMARAGLRALEFYDPATGKHGQAHMQARLGITQHLILSGIARLEEVRNKNGVLENLYVRVDRDKVLRDGKGAAGKLLVELQVRKSTADGPGARDFYTNLTKPLDGWDGEIRDTVLRKKLPRKVFVQPNTFVVDGEVVLKEYPLTTEGMIQSYIEKGI</sequence>
<dbReference type="PIRSF" id="PIRSF007828">
    <property type="entry name" value="Dipeptidyl-peptidase_III"/>
    <property type="match status" value="1"/>
</dbReference>
<evidence type="ECO:0000256" key="7">
    <source>
        <dbReference type="ARBA" id="ARBA00022723"/>
    </source>
</evidence>
<dbReference type="GO" id="GO:0008239">
    <property type="term" value="F:dipeptidyl-peptidase activity"/>
    <property type="evidence" value="ECO:0007669"/>
    <property type="project" value="UniProtKB-UniRule"/>
</dbReference>
<dbReference type="GO" id="GO:0006508">
    <property type="term" value="P:proteolysis"/>
    <property type="evidence" value="ECO:0007669"/>
    <property type="project" value="UniProtKB-KW"/>
</dbReference>
<dbReference type="GO" id="GO:0005737">
    <property type="term" value="C:cytoplasm"/>
    <property type="evidence" value="ECO:0007669"/>
    <property type="project" value="UniProtKB-SubCell"/>
</dbReference>
<reference evidence="14 15" key="1">
    <citation type="journal article" date="2019" name="Nat. Ecol. Evol.">
        <title>Megaphylogeny resolves global patterns of mushroom evolution.</title>
        <authorList>
            <person name="Varga T."/>
            <person name="Krizsan K."/>
            <person name="Foldi C."/>
            <person name="Dima B."/>
            <person name="Sanchez-Garcia M."/>
            <person name="Sanchez-Ramirez S."/>
            <person name="Szollosi G.J."/>
            <person name="Szarkandi J.G."/>
            <person name="Papp V."/>
            <person name="Albert L."/>
            <person name="Andreopoulos W."/>
            <person name="Angelini C."/>
            <person name="Antonin V."/>
            <person name="Barry K.W."/>
            <person name="Bougher N.L."/>
            <person name="Buchanan P."/>
            <person name="Buyck B."/>
            <person name="Bense V."/>
            <person name="Catcheside P."/>
            <person name="Chovatia M."/>
            <person name="Cooper J."/>
            <person name="Damon W."/>
            <person name="Desjardin D."/>
            <person name="Finy P."/>
            <person name="Geml J."/>
            <person name="Haridas S."/>
            <person name="Hughes K."/>
            <person name="Justo A."/>
            <person name="Karasinski D."/>
            <person name="Kautmanova I."/>
            <person name="Kiss B."/>
            <person name="Kocsube S."/>
            <person name="Kotiranta H."/>
            <person name="LaButti K.M."/>
            <person name="Lechner B.E."/>
            <person name="Liimatainen K."/>
            <person name="Lipzen A."/>
            <person name="Lukacs Z."/>
            <person name="Mihaltcheva S."/>
            <person name="Morgado L.N."/>
            <person name="Niskanen T."/>
            <person name="Noordeloos M.E."/>
            <person name="Ohm R.A."/>
            <person name="Ortiz-Santana B."/>
            <person name="Ovrebo C."/>
            <person name="Racz N."/>
            <person name="Riley R."/>
            <person name="Savchenko A."/>
            <person name="Shiryaev A."/>
            <person name="Soop K."/>
            <person name="Spirin V."/>
            <person name="Szebenyi C."/>
            <person name="Tomsovsky M."/>
            <person name="Tulloss R.E."/>
            <person name="Uehling J."/>
            <person name="Grigoriev I.V."/>
            <person name="Vagvolgyi C."/>
            <person name="Papp T."/>
            <person name="Martin F.M."/>
            <person name="Miettinen O."/>
            <person name="Hibbett D.S."/>
            <person name="Nagy L.G."/>
        </authorList>
    </citation>
    <scope>NUCLEOTIDE SEQUENCE [LARGE SCALE GENOMIC DNA]</scope>
    <source>
        <strain evidence="14 15">FP101781</strain>
    </source>
</reference>
<dbReference type="AlphaFoldDB" id="A0A4Y7TQ70"/>
<dbReference type="GO" id="GO:0046872">
    <property type="term" value="F:metal ion binding"/>
    <property type="evidence" value="ECO:0007669"/>
    <property type="project" value="UniProtKB-KW"/>
</dbReference>
<comment type="cofactor">
    <cofactor evidence="11 13">
        <name>Zn(2+)</name>
        <dbReference type="ChEBI" id="CHEBI:29105"/>
    </cofactor>
    <text evidence="11 13">Binds 1 zinc ion per subunit.</text>
</comment>
<evidence type="ECO:0000256" key="4">
    <source>
        <dbReference type="ARBA" id="ARBA00022438"/>
    </source>
</evidence>
<keyword evidence="7 11" id="KW-0479">Metal-binding</keyword>
<evidence type="ECO:0000313" key="15">
    <source>
        <dbReference type="Proteomes" id="UP000298030"/>
    </source>
</evidence>
<keyword evidence="6 11" id="KW-0645">Protease</keyword>
<dbReference type="Pfam" id="PF03571">
    <property type="entry name" value="Peptidase_M49"/>
    <property type="match status" value="1"/>
</dbReference>
<dbReference type="FunFam" id="3.30.540.30:FF:000002">
    <property type="entry name" value="Dipeptidyl peptidase 3"/>
    <property type="match status" value="1"/>
</dbReference>
<evidence type="ECO:0000256" key="8">
    <source>
        <dbReference type="ARBA" id="ARBA00022801"/>
    </source>
</evidence>
<evidence type="ECO:0000256" key="6">
    <source>
        <dbReference type="ARBA" id="ARBA00022670"/>
    </source>
</evidence>
<dbReference type="GO" id="GO:0008235">
    <property type="term" value="F:metalloexopeptidase activity"/>
    <property type="evidence" value="ECO:0007669"/>
    <property type="project" value="InterPro"/>
</dbReference>
<evidence type="ECO:0000256" key="3">
    <source>
        <dbReference type="ARBA" id="ARBA00010200"/>
    </source>
</evidence>
<evidence type="ECO:0000256" key="1">
    <source>
        <dbReference type="ARBA" id="ARBA00001336"/>
    </source>
</evidence>
<evidence type="ECO:0000256" key="13">
    <source>
        <dbReference type="PIRSR" id="PIRSR007828-2"/>
    </source>
</evidence>
<dbReference type="EMBL" id="QPFP01000006">
    <property type="protein sequence ID" value="TEB36335.1"/>
    <property type="molecule type" value="Genomic_DNA"/>
</dbReference>
<comment type="catalytic activity">
    <reaction evidence="1 11">
        <text>Release of an N-terminal dipeptide from a peptide comprising four or more residues, with broad specificity. Also acts on dipeptidyl 2-naphthylamides.</text>
        <dbReference type="EC" id="3.4.14.4"/>
    </reaction>
</comment>
<dbReference type="Proteomes" id="UP000298030">
    <property type="component" value="Unassembled WGS sequence"/>
</dbReference>